<dbReference type="RefSeq" id="WP_006695972.1">
    <property type="nucleotide sequence ID" value="NZ_JH376857.1"/>
</dbReference>
<dbReference type="Proteomes" id="UP000003175">
    <property type="component" value="Unassembled WGS sequence"/>
</dbReference>
<keyword evidence="2" id="KW-1185">Reference proteome</keyword>
<proteinExistence type="predicted"/>
<reference evidence="1 2" key="1">
    <citation type="submission" date="2011-08" db="EMBL/GenBank/DDBJ databases">
        <title>The Genome Sequence of Selenomonas noxia F0398.</title>
        <authorList>
            <consortium name="The Broad Institute Genome Sequencing Platform"/>
            <person name="Earl A."/>
            <person name="Ward D."/>
            <person name="Feldgarden M."/>
            <person name="Gevers D."/>
            <person name="Izard J."/>
            <person name="Ganesan A."/>
            <person name="Blanton J.M."/>
            <person name="Baranova O.V."/>
            <person name="Tanner A.C."/>
            <person name="Dewhirst F.E."/>
            <person name="Young S.K."/>
            <person name="Zeng Q."/>
            <person name="Gargeya S."/>
            <person name="Fitzgerald M."/>
            <person name="Haas B."/>
            <person name="Abouelleil A."/>
            <person name="Alvarado L."/>
            <person name="Arachchi H.M."/>
            <person name="Berlin A."/>
            <person name="Brown A."/>
            <person name="Chapman S.B."/>
            <person name="Chen Z."/>
            <person name="Dunbar C."/>
            <person name="Freedman E."/>
            <person name="Gearin G."/>
            <person name="Gellesch M."/>
            <person name="Goldberg J."/>
            <person name="Griggs A."/>
            <person name="Gujja S."/>
            <person name="Heiman D."/>
            <person name="Howarth C."/>
            <person name="Larson L."/>
            <person name="Lui A."/>
            <person name="MacDonald P.J.P."/>
            <person name="Montmayeur A."/>
            <person name="Murphy C."/>
            <person name="Neiman D."/>
            <person name="Pearson M."/>
            <person name="Priest M."/>
            <person name="Roberts A."/>
            <person name="Saif S."/>
            <person name="Shea T."/>
            <person name="Shenoy N."/>
            <person name="Sisk P."/>
            <person name="Stolte C."/>
            <person name="Sykes S."/>
            <person name="Wortman J."/>
            <person name="Nusbaum C."/>
            <person name="Birren B."/>
        </authorList>
    </citation>
    <scope>NUCLEOTIDE SEQUENCE [LARGE SCALE GENOMIC DNA]</scope>
    <source>
        <strain evidence="1 2">F0398</strain>
    </source>
</reference>
<name>A0ABN0DSM3_9FIRM</name>
<evidence type="ECO:0000313" key="1">
    <source>
        <dbReference type="EMBL" id="EHG26021.1"/>
    </source>
</evidence>
<sequence length="156" mass="18591">MRKRIAKWYLCFFLLMITVMLLRSTYFSLSPQGKQHEETIVNAYMEIPYSPETVITEPFTIRRKEEHRTLSYTCKSLLPLQKLRAFYDDFFQKQGAKLTISHDREIIRSPHRQEIIAVNCTYQTEDCVYSFKYYQRDPTWSVVTIIIRAATDTRGN</sequence>
<organism evidence="1 2">
    <name type="scientific">Selenomonas noxia F0398</name>
    <dbReference type="NCBI Taxonomy" id="702437"/>
    <lineage>
        <taxon>Bacteria</taxon>
        <taxon>Bacillati</taxon>
        <taxon>Bacillota</taxon>
        <taxon>Negativicutes</taxon>
        <taxon>Selenomonadales</taxon>
        <taxon>Selenomonadaceae</taxon>
        <taxon>Selenomonas</taxon>
    </lineage>
</organism>
<evidence type="ECO:0000313" key="2">
    <source>
        <dbReference type="Proteomes" id="UP000003175"/>
    </source>
</evidence>
<comment type="caution">
    <text evidence="1">The sequence shown here is derived from an EMBL/GenBank/DDBJ whole genome shotgun (WGS) entry which is preliminary data.</text>
</comment>
<accession>A0ABN0DSM3</accession>
<protein>
    <submittedName>
        <fullName evidence="1">Uncharacterized protein</fullName>
    </submittedName>
</protein>
<dbReference type="EMBL" id="ADGH01000003">
    <property type="protein sequence ID" value="EHG26021.1"/>
    <property type="molecule type" value="Genomic_DNA"/>
</dbReference>
<gene>
    <name evidence="1" type="ORF">HMPREF9432_00522</name>
</gene>